<accession>A0ABS6EMP0</accession>
<dbReference type="EMBL" id="JAHLQF010000004">
    <property type="protein sequence ID" value="MBU5485906.1"/>
    <property type="molecule type" value="Genomic_DNA"/>
</dbReference>
<dbReference type="Proteomes" id="UP000726170">
    <property type="component" value="Unassembled WGS sequence"/>
</dbReference>
<keyword evidence="1" id="KW-1133">Transmembrane helix</keyword>
<sequence length="121" mass="14044">MRKFFEKAIPVVILIFFILIMLSGNYLKRPLGKNDNLPLIIETTIDQVNHENWKQVDESINLLDDAWRRIVKRVQYSSERDEINSLGASLARLKGAVMAQDKSSALMELNEAYEHWRNLGK</sequence>
<keyword evidence="1" id="KW-0472">Membrane</keyword>
<proteinExistence type="predicted"/>
<evidence type="ECO:0000313" key="3">
    <source>
        <dbReference type="Proteomes" id="UP000726170"/>
    </source>
</evidence>
<dbReference type="InterPro" id="IPR025373">
    <property type="entry name" value="DUF4363"/>
</dbReference>
<name>A0ABS6EMP0_9CLOT</name>
<reference evidence="2 3" key="1">
    <citation type="submission" date="2021-06" db="EMBL/GenBank/DDBJ databases">
        <authorList>
            <person name="Sun Q."/>
            <person name="Li D."/>
        </authorList>
    </citation>
    <scope>NUCLEOTIDE SEQUENCE [LARGE SCALE GENOMIC DNA]</scope>
    <source>
        <strain evidence="2 3">MSJ-11</strain>
    </source>
</reference>
<comment type="caution">
    <text evidence="2">The sequence shown here is derived from an EMBL/GenBank/DDBJ whole genome shotgun (WGS) entry which is preliminary data.</text>
</comment>
<evidence type="ECO:0000256" key="1">
    <source>
        <dbReference type="SAM" id="Phobius"/>
    </source>
</evidence>
<keyword evidence="1" id="KW-0812">Transmembrane</keyword>
<protein>
    <submittedName>
        <fullName evidence="2">DUF4363 family protein</fullName>
    </submittedName>
</protein>
<organism evidence="2 3">
    <name type="scientific">Clostridium mobile</name>
    <dbReference type="NCBI Taxonomy" id="2841512"/>
    <lineage>
        <taxon>Bacteria</taxon>
        <taxon>Bacillati</taxon>
        <taxon>Bacillota</taxon>
        <taxon>Clostridia</taxon>
        <taxon>Eubacteriales</taxon>
        <taxon>Clostridiaceae</taxon>
        <taxon>Clostridium</taxon>
    </lineage>
</organism>
<feature type="transmembrane region" description="Helical" evidence="1">
    <location>
        <begin position="7"/>
        <end position="27"/>
    </location>
</feature>
<dbReference type="RefSeq" id="WP_216440507.1">
    <property type="nucleotide sequence ID" value="NZ_JAHLQF010000004.1"/>
</dbReference>
<gene>
    <name evidence="2" type="ORF">KQI86_16415</name>
</gene>
<keyword evidence="3" id="KW-1185">Reference proteome</keyword>
<evidence type="ECO:0000313" key="2">
    <source>
        <dbReference type="EMBL" id="MBU5485906.1"/>
    </source>
</evidence>
<dbReference type="Pfam" id="PF14276">
    <property type="entry name" value="DUF4363"/>
    <property type="match status" value="1"/>
</dbReference>